<dbReference type="EMBL" id="CP092362">
    <property type="protein sequence ID" value="ULN42341.1"/>
    <property type="molecule type" value="Genomic_DNA"/>
</dbReference>
<dbReference type="RefSeq" id="WP_240178780.1">
    <property type="nucleotide sequence ID" value="NZ_CP092362.2"/>
</dbReference>
<proteinExistence type="predicted"/>
<evidence type="ECO:0000313" key="2">
    <source>
        <dbReference type="Proteomes" id="UP001055337"/>
    </source>
</evidence>
<dbReference type="PROSITE" id="PS51257">
    <property type="entry name" value="PROKAR_LIPOPROTEIN"/>
    <property type="match status" value="1"/>
</dbReference>
<organism evidence="1 2">
    <name type="scientific">Mycolicibacterium crocinum</name>
    <dbReference type="NCBI Taxonomy" id="388459"/>
    <lineage>
        <taxon>Bacteria</taxon>
        <taxon>Bacillati</taxon>
        <taxon>Actinomycetota</taxon>
        <taxon>Actinomycetes</taxon>
        <taxon>Mycobacteriales</taxon>
        <taxon>Mycobacteriaceae</taxon>
        <taxon>Mycolicibacterium</taxon>
    </lineage>
</organism>
<sequence length="313" mass="32750">MIGNRTLGRTLTVIAMTPVVLWAGVTGCSKPAPSAFHAPFASDSSWRQPISSKPAIDPNSAAMIAGIQAERALHANLVEFGIPIYQVHGDKPSHAVECTGGDWGACPFGDVSVPIPPDAAPNSGSDGAMVIVDESSSKIYEFWRAAKHADRWSSEWGAVNSLTGSGWGGSSTGSGASRLAGVIRVEEVAAGKIPHALALQTNNACKTSRPPAIKADGTSERPDCIPEGARLQLDPAVDLHSLGLTKGELAVATAMQRYGGYVVDVGGAPLSVSFELDRSAAAGTLGKAYQDAGFRWDYDAMERVPWDKLRVLG</sequence>
<evidence type="ECO:0008006" key="3">
    <source>
        <dbReference type="Google" id="ProtNLM"/>
    </source>
</evidence>
<gene>
    <name evidence="1" type="ORF">MI149_04225</name>
</gene>
<protein>
    <recommendedName>
        <fullName evidence="3">Lipoprotein</fullName>
    </recommendedName>
</protein>
<name>A0ABY3TLK2_9MYCO</name>
<accession>A0ABY3TLK2</accession>
<dbReference type="Proteomes" id="UP001055337">
    <property type="component" value="Chromosome"/>
</dbReference>
<keyword evidence="2" id="KW-1185">Reference proteome</keyword>
<evidence type="ECO:0000313" key="1">
    <source>
        <dbReference type="EMBL" id="ULN42341.1"/>
    </source>
</evidence>
<reference evidence="1" key="1">
    <citation type="submission" date="2022-08" db="EMBL/GenBank/DDBJ databases">
        <title>Whole genome sequencing of non-tuberculosis mycobacteria type-strains.</title>
        <authorList>
            <person name="Igarashi Y."/>
            <person name="Osugi A."/>
            <person name="Mitarai S."/>
        </authorList>
    </citation>
    <scope>NUCLEOTIDE SEQUENCE</scope>
    <source>
        <strain evidence="1">JCM 16369</strain>
    </source>
</reference>